<dbReference type="EnsemblMetazoa" id="PHUM114680-RA">
    <property type="protein sequence ID" value="PHUM114680-PA"/>
    <property type="gene ID" value="PHUM114680"/>
</dbReference>
<comment type="subcellular location">
    <subcellularLocation>
        <location evidence="1">Cell membrane</location>
        <topology evidence="1">Multi-pass membrane protein</topology>
    </subcellularLocation>
</comment>
<dbReference type="Proteomes" id="UP000009046">
    <property type="component" value="Unassembled WGS sequence"/>
</dbReference>
<dbReference type="SUPFAM" id="SSF53850">
    <property type="entry name" value="Periplasmic binding protein-like II"/>
    <property type="match status" value="1"/>
</dbReference>
<evidence type="ECO:0000256" key="9">
    <source>
        <dbReference type="SAM" id="Phobius"/>
    </source>
</evidence>
<keyword evidence="7 11" id="KW-0675">Receptor</keyword>
<evidence type="ECO:0000256" key="4">
    <source>
        <dbReference type="ARBA" id="ARBA00022692"/>
    </source>
</evidence>
<keyword evidence="13" id="KW-1185">Reference proteome</keyword>
<dbReference type="AlphaFoldDB" id="E0VDF6"/>
<evidence type="ECO:0000313" key="12">
    <source>
        <dbReference type="EnsemblMetazoa" id="PHUM114680-PA"/>
    </source>
</evidence>
<accession>E0VDF6</accession>
<dbReference type="InterPro" id="IPR001320">
    <property type="entry name" value="Iontro_rcpt_C"/>
</dbReference>
<evidence type="ECO:0000256" key="2">
    <source>
        <dbReference type="ARBA" id="ARBA00008685"/>
    </source>
</evidence>
<dbReference type="eggNOG" id="KOG1052">
    <property type="taxonomic scope" value="Eukaryota"/>
</dbReference>
<evidence type="ECO:0000256" key="6">
    <source>
        <dbReference type="ARBA" id="ARBA00023136"/>
    </source>
</evidence>
<reference evidence="11" key="2">
    <citation type="submission" date="2007-04" db="EMBL/GenBank/DDBJ databases">
        <title>The genome of the human body louse.</title>
        <authorList>
            <consortium name="The Human Body Louse Genome Consortium"/>
            <person name="Kirkness E."/>
            <person name="Walenz B."/>
            <person name="Hass B."/>
            <person name="Bruggner R."/>
            <person name="Strausberg R."/>
        </authorList>
    </citation>
    <scope>NUCLEOTIDE SEQUENCE</scope>
    <source>
        <strain evidence="11">USDA</strain>
    </source>
</reference>
<proteinExistence type="inferred from homology"/>
<comment type="similarity">
    <text evidence="2">Belongs to the glutamate-gated ion channel (TC 1.A.10.1) family.</text>
</comment>
<dbReference type="RefSeq" id="XP_002424150.1">
    <property type="nucleotide sequence ID" value="XM_002424105.1"/>
</dbReference>
<keyword evidence="4 9" id="KW-0812">Transmembrane</keyword>
<evidence type="ECO:0000256" key="1">
    <source>
        <dbReference type="ARBA" id="ARBA00004651"/>
    </source>
</evidence>
<reference evidence="11" key="1">
    <citation type="submission" date="2007-04" db="EMBL/GenBank/DDBJ databases">
        <title>Annotation of Pediculus humanus corporis strain USDA.</title>
        <authorList>
            <person name="Kirkness E."/>
            <person name="Hannick L."/>
            <person name="Hass B."/>
            <person name="Bruggner R."/>
            <person name="Lawson D."/>
            <person name="Bidwell S."/>
            <person name="Joardar V."/>
            <person name="Caler E."/>
            <person name="Walenz B."/>
            <person name="Inman J."/>
            <person name="Schobel S."/>
            <person name="Galinsky K."/>
            <person name="Amedeo P."/>
            <person name="Strausberg R."/>
        </authorList>
    </citation>
    <scope>NUCLEOTIDE SEQUENCE</scope>
    <source>
        <strain evidence="11">USDA</strain>
    </source>
</reference>
<evidence type="ECO:0000256" key="8">
    <source>
        <dbReference type="ARBA" id="ARBA00023180"/>
    </source>
</evidence>
<evidence type="ECO:0000256" key="7">
    <source>
        <dbReference type="ARBA" id="ARBA00023170"/>
    </source>
</evidence>
<dbReference type="PANTHER" id="PTHR42643">
    <property type="entry name" value="IONOTROPIC RECEPTOR 20A-RELATED"/>
    <property type="match status" value="1"/>
</dbReference>
<evidence type="ECO:0000256" key="3">
    <source>
        <dbReference type="ARBA" id="ARBA00022475"/>
    </source>
</evidence>
<evidence type="ECO:0000313" key="13">
    <source>
        <dbReference type="Proteomes" id="UP000009046"/>
    </source>
</evidence>
<keyword evidence="3" id="KW-1003">Cell membrane</keyword>
<keyword evidence="8" id="KW-0325">Glycoprotein</keyword>
<feature type="domain" description="Ionotropic glutamate receptor C-terminal" evidence="10">
    <location>
        <begin position="181"/>
        <end position="445"/>
    </location>
</feature>
<feature type="transmembrane region" description="Helical" evidence="9">
    <location>
        <begin position="149"/>
        <end position="168"/>
    </location>
</feature>
<dbReference type="InParanoid" id="E0VDF6"/>
<name>E0VDF6_PEDHC</name>
<protein>
    <submittedName>
        <fullName evidence="11">Ionotropic glutamate receptor-invertebrate, putative</fullName>
    </submittedName>
</protein>
<dbReference type="Pfam" id="PF00060">
    <property type="entry name" value="Lig_chan"/>
    <property type="match status" value="1"/>
</dbReference>
<dbReference type="GO" id="GO:0005886">
    <property type="term" value="C:plasma membrane"/>
    <property type="evidence" value="ECO:0007669"/>
    <property type="project" value="UniProtKB-SubCell"/>
</dbReference>
<dbReference type="KEGG" id="phu:Phum_PHUM114680"/>
<keyword evidence="6 9" id="KW-0472">Membrane</keyword>
<dbReference type="GO" id="GO:0015276">
    <property type="term" value="F:ligand-gated monoatomic ion channel activity"/>
    <property type="evidence" value="ECO:0007669"/>
    <property type="project" value="InterPro"/>
</dbReference>
<dbReference type="PANTHER" id="PTHR42643:SF33">
    <property type="entry name" value="GLUTAMATE RECEPTOR 2-LIKE PROTEIN"/>
    <property type="match status" value="1"/>
</dbReference>
<dbReference type="Gene3D" id="3.40.190.10">
    <property type="entry name" value="Periplasmic binding protein-like II"/>
    <property type="match status" value="1"/>
</dbReference>
<evidence type="ECO:0000259" key="10">
    <source>
        <dbReference type="Pfam" id="PF00060"/>
    </source>
</evidence>
<gene>
    <name evidence="12" type="primary">8238274</name>
    <name evidence="11" type="ORF">Phum_PHUM114680</name>
</gene>
<sequence length="477" mass="54825">MKNKIDKISVVSPYKTIKTRNLITEILAEGTPKKGLIMFNNKMLAIRRWNLQGITIRSSFVITDLNSLKHLDDFVDKHIDTTSKLAHAAINLLKTLFNISIEFKIQDAWGTPQKNNTWSGMIGDLQRKEVEIGGSPVFFQKSRLDIIEYFGFMTPTRIAFILISPPLSHSSNIFTLPFAQTVWFSCFGLFTLGCFLLFFSINKEFTQEYLENSNEPKKKITLSDIVVYNVGAICQQGTAAETQHPSSRIITLFIYLAYMFLYISYSASIVAILQSSDKSIQTLSDLFNSYLEVGADNVSYSQYYFKSANDTFRKKFYKVKMASKKNSNFMSPEVGVEKIRHGYFAFQTEVPVGYQLIQKTFNENEKCGLQESKAFFEVGEPGLVMKKHSPYNELFRIGTLKLVERGFKTRYTKKYYVSKPICGSKSSRFFSIALVDCHQAFLTLVWGMITAVTIFFFEILYDKFKRHQNKKKKKTKK</sequence>
<evidence type="ECO:0000313" key="11">
    <source>
        <dbReference type="EMBL" id="EEB11412.1"/>
    </source>
</evidence>
<dbReference type="InterPro" id="IPR052192">
    <property type="entry name" value="Insect_Ionotropic_Sensory_Rcpt"/>
</dbReference>
<dbReference type="OMA" id="NECYFAF"/>
<feature type="transmembrane region" description="Helical" evidence="9">
    <location>
        <begin position="440"/>
        <end position="461"/>
    </location>
</feature>
<dbReference type="EMBL" id="AAZO01001355">
    <property type="status" value="NOT_ANNOTATED_CDS"/>
    <property type="molecule type" value="Genomic_DNA"/>
</dbReference>
<feature type="transmembrane region" description="Helical" evidence="9">
    <location>
        <begin position="252"/>
        <end position="273"/>
    </location>
</feature>
<dbReference type="OrthoDB" id="6117597at2759"/>
<dbReference type="GO" id="GO:0050906">
    <property type="term" value="P:detection of stimulus involved in sensory perception"/>
    <property type="evidence" value="ECO:0007669"/>
    <property type="project" value="UniProtKB-ARBA"/>
</dbReference>
<dbReference type="EMBL" id="DS235075">
    <property type="protein sequence ID" value="EEB11412.1"/>
    <property type="molecule type" value="Genomic_DNA"/>
</dbReference>
<feature type="transmembrane region" description="Helical" evidence="9">
    <location>
        <begin position="180"/>
        <end position="199"/>
    </location>
</feature>
<dbReference type="Gene3D" id="1.10.287.70">
    <property type="match status" value="1"/>
</dbReference>
<dbReference type="GeneID" id="8238274"/>
<dbReference type="CTD" id="8238274"/>
<reference evidence="12" key="3">
    <citation type="submission" date="2020-05" db="UniProtKB">
        <authorList>
            <consortium name="EnsemblMetazoa"/>
        </authorList>
    </citation>
    <scope>IDENTIFICATION</scope>
    <source>
        <strain evidence="12">USDA</strain>
    </source>
</reference>
<dbReference type="VEuPathDB" id="VectorBase:PHUM114680"/>
<evidence type="ECO:0000256" key="5">
    <source>
        <dbReference type="ARBA" id="ARBA00022989"/>
    </source>
</evidence>
<organism>
    <name type="scientific">Pediculus humanus subsp. corporis</name>
    <name type="common">Body louse</name>
    <dbReference type="NCBI Taxonomy" id="121224"/>
    <lineage>
        <taxon>Eukaryota</taxon>
        <taxon>Metazoa</taxon>
        <taxon>Ecdysozoa</taxon>
        <taxon>Arthropoda</taxon>
        <taxon>Hexapoda</taxon>
        <taxon>Insecta</taxon>
        <taxon>Pterygota</taxon>
        <taxon>Neoptera</taxon>
        <taxon>Paraneoptera</taxon>
        <taxon>Psocodea</taxon>
        <taxon>Troctomorpha</taxon>
        <taxon>Phthiraptera</taxon>
        <taxon>Anoplura</taxon>
        <taxon>Pediculidae</taxon>
        <taxon>Pediculus</taxon>
    </lineage>
</organism>
<dbReference type="HOGENOM" id="CLU_015993_0_2_1"/>
<keyword evidence="5 9" id="KW-1133">Transmembrane helix</keyword>